<protein>
    <submittedName>
        <fullName evidence="2">Uncharacterized protein</fullName>
    </submittedName>
</protein>
<sequence length="209" mass="24672">MSKKPKKSTKKKVKSREKIYWDRREGTQRRDTKKIARILLVVAVIAMFIAIIVYYNMYYIEKNIVINDLRWFALHSLPKLLSNLNLTLYLINSNTSADVVREVLNQISDNSYTLATIYSLSYKYTRDAKYIKLNLMFTNLYTFATDVSNDDPEIMLTRLNQSYETLEELYNMLRRLSIEYNYDLYKAPIGDIDDILSLTYKLNQTPIPI</sequence>
<dbReference type="STRING" id="583356.Igag_0867"/>
<evidence type="ECO:0000313" key="2">
    <source>
        <dbReference type="EMBL" id="ADM27684.1"/>
    </source>
</evidence>
<keyword evidence="1" id="KW-1133">Transmembrane helix</keyword>
<dbReference type="EMBL" id="CP002098">
    <property type="protein sequence ID" value="ADM27684.1"/>
    <property type="molecule type" value="Genomic_DNA"/>
</dbReference>
<dbReference type="HOGENOM" id="CLU_1313113_0_0_2"/>
<keyword evidence="3" id="KW-1185">Reference proteome</keyword>
<keyword evidence="1" id="KW-0812">Transmembrane</keyword>
<name>E0STR8_IGNAA</name>
<reference evidence="2 3" key="1">
    <citation type="journal article" date="2010" name="Stand. Genomic Sci.">
        <title>Complete genome sequence of Ignisphaera aggregans type strain (AQ1.S1).</title>
        <authorList>
            <person name="Goker M."/>
            <person name="Held B."/>
            <person name="Lapidus A."/>
            <person name="Nolan M."/>
            <person name="Spring S."/>
            <person name="Yasawong M."/>
            <person name="Lucas S."/>
            <person name="Glavina Del Rio T."/>
            <person name="Tice H."/>
            <person name="Cheng J.F."/>
            <person name="Goodwin L."/>
            <person name="Tapia R."/>
            <person name="Pitluck S."/>
            <person name="Liolios K."/>
            <person name="Ivanova N."/>
            <person name="Mavromatis K."/>
            <person name="Mikhailova N."/>
            <person name="Pati A."/>
            <person name="Chen A."/>
            <person name="Palaniappan K."/>
            <person name="Brambilla E."/>
            <person name="Land M."/>
            <person name="Hauser L."/>
            <person name="Chang Y.J."/>
            <person name="Jeffries C.D."/>
            <person name="Brettin T."/>
            <person name="Detter J.C."/>
            <person name="Han C."/>
            <person name="Rohde M."/>
            <person name="Sikorski J."/>
            <person name="Woyke T."/>
            <person name="Bristow J."/>
            <person name="Eisen J.A."/>
            <person name="Markowitz V."/>
            <person name="Hugenholtz P."/>
            <person name="Kyrpides N.C."/>
            <person name="Klenk H.P."/>
        </authorList>
    </citation>
    <scope>NUCLEOTIDE SEQUENCE [LARGE SCALE GENOMIC DNA]</scope>
    <source>
        <strain evidence="3">DSM 17230 / JCM 13409 / AQ1.S1</strain>
    </source>
</reference>
<dbReference type="KEGG" id="iag:Igag_0867"/>
<dbReference type="Proteomes" id="UP000001304">
    <property type="component" value="Chromosome"/>
</dbReference>
<keyword evidence="1" id="KW-0472">Membrane</keyword>
<feature type="transmembrane region" description="Helical" evidence="1">
    <location>
        <begin position="38"/>
        <end position="60"/>
    </location>
</feature>
<proteinExistence type="predicted"/>
<evidence type="ECO:0000256" key="1">
    <source>
        <dbReference type="SAM" id="Phobius"/>
    </source>
</evidence>
<dbReference type="BioCyc" id="IAGG583356:GHAH-850-MONOMER"/>
<accession>E0STR8</accession>
<dbReference type="AlphaFoldDB" id="E0STR8"/>
<organism evidence="2 3">
    <name type="scientific">Ignisphaera aggregans (strain DSM 17230 / JCM 13409 / AQ1.S1)</name>
    <dbReference type="NCBI Taxonomy" id="583356"/>
    <lineage>
        <taxon>Archaea</taxon>
        <taxon>Thermoproteota</taxon>
        <taxon>Thermoprotei</taxon>
        <taxon>Desulfurococcales</taxon>
        <taxon>Desulfurococcaceae</taxon>
        <taxon>Ignisphaera</taxon>
    </lineage>
</organism>
<gene>
    <name evidence="2" type="ordered locus">Igag_0867</name>
</gene>
<evidence type="ECO:0000313" key="3">
    <source>
        <dbReference type="Proteomes" id="UP000001304"/>
    </source>
</evidence>